<accession>A0A7W7IP10</accession>
<organism evidence="1 2">
    <name type="scientific">Brevundimonas bullata</name>
    <dbReference type="NCBI Taxonomy" id="13160"/>
    <lineage>
        <taxon>Bacteria</taxon>
        <taxon>Pseudomonadati</taxon>
        <taxon>Pseudomonadota</taxon>
        <taxon>Alphaproteobacteria</taxon>
        <taxon>Caulobacterales</taxon>
        <taxon>Caulobacteraceae</taxon>
        <taxon>Brevundimonas</taxon>
    </lineage>
</organism>
<comment type="caution">
    <text evidence="1">The sequence shown here is derived from an EMBL/GenBank/DDBJ whole genome shotgun (WGS) entry which is preliminary data.</text>
</comment>
<dbReference type="AlphaFoldDB" id="A0A7W7IP10"/>
<keyword evidence="2" id="KW-1185">Reference proteome</keyword>
<dbReference type="Proteomes" id="UP000539957">
    <property type="component" value="Unassembled WGS sequence"/>
</dbReference>
<protein>
    <recommendedName>
        <fullName evidence="3">Hemerythrin-like domain-containing protein</fullName>
    </recommendedName>
</protein>
<evidence type="ECO:0008006" key="3">
    <source>
        <dbReference type="Google" id="ProtNLM"/>
    </source>
</evidence>
<name>A0A7W7IP10_9CAUL</name>
<proteinExistence type="predicted"/>
<evidence type="ECO:0000313" key="1">
    <source>
        <dbReference type="EMBL" id="MBB4797683.1"/>
    </source>
</evidence>
<gene>
    <name evidence="1" type="ORF">HNP32_001407</name>
</gene>
<dbReference type="RefSeq" id="WP_184268457.1">
    <property type="nucleotide sequence ID" value="NZ_JACHKY010000002.1"/>
</dbReference>
<evidence type="ECO:0000313" key="2">
    <source>
        <dbReference type="Proteomes" id="UP000539957"/>
    </source>
</evidence>
<dbReference type="EMBL" id="JACHKY010000002">
    <property type="protein sequence ID" value="MBB4797683.1"/>
    <property type="molecule type" value="Genomic_DNA"/>
</dbReference>
<sequence length="175" mass="19282">MSVIDRAIASITPVPSAEKRAEATAAARDAAVPGDWLSTALDHHEAIRAAFRSGRDAAPGEERLAARDALALVLNGHSLAEELVLCPAMARTATRARPGWPMASRPPPKMQMAELEAIAPDSQAWLDKWEHVEGAVLTHMYEEEHGWFLHLKAHAKDQDQLKTRYLQEFDRYVGG</sequence>
<reference evidence="1 2" key="1">
    <citation type="submission" date="2020-08" db="EMBL/GenBank/DDBJ databases">
        <title>Functional genomics of gut bacteria from endangered species of beetles.</title>
        <authorList>
            <person name="Carlos-Shanley C."/>
        </authorList>
    </citation>
    <scope>NUCLEOTIDE SEQUENCE [LARGE SCALE GENOMIC DNA]</scope>
    <source>
        <strain evidence="1 2">S00123</strain>
    </source>
</reference>